<dbReference type="Proteomes" id="UP001634394">
    <property type="component" value="Unassembled WGS sequence"/>
</dbReference>
<dbReference type="AlphaFoldDB" id="A0ABD3WU09"/>
<dbReference type="PANTHER" id="PTHR48094">
    <property type="entry name" value="PROTEIN/NUCLEIC ACID DEGLYCASE DJ-1-RELATED"/>
    <property type="match status" value="1"/>
</dbReference>
<keyword evidence="2" id="KW-0456">Lyase</keyword>
<feature type="domain" description="DJ-1/PfpI" evidence="4">
    <location>
        <begin position="26"/>
        <end position="220"/>
    </location>
</feature>
<name>A0ABD3WU09_SINWO</name>
<dbReference type="Pfam" id="PF01965">
    <property type="entry name" value="DJ-1_PfpI"/>
    <property type="match status" value="1"/>
</dbReference>
<dbReference type="InterPro" id="IPR050325">
    <property type="entry name" value="Prot/Nucl_acid_deglycase"/>
</dbReference>
<gene>
    <name evidence="5" type="ORF">ACJMK2_034524</name>
</gene>
<sequence length="224" mass="23956">MTKKVIIVVTNHDQLGTGKTGWYLPEVAHPHHVFTKAGYEVTFVSPKGGKAPMDPSSEEAFKSDPICQEFLKSTAKKLENTVSPASVKPSDFKGLMYAGGHGPMFDMPTAKNVADLALTIYDKGGVLGAVCHGTVGFVPIKLKNGSPLVKGANVTCFTNSEEEAVKLVEAMPFLLETKLRELGANFVAAENFKANVQVSGRLVSGQNPASSTPMAEEMVKLMNK</sequence>
<dbReference type="EMBL" id="JBJQND010000005">
    <property type="protein sequence ID" value="KAL3876722.1"/>
    <property type="molecule type" value="Genomic_DNA"/>
</dbReference>
<evidence type="ECO:0000313" key="5">
    <source>
        <dbReference type="EMBL" id="KAL3876723.1"/>
    </source>
</evidence>
<comment type="similarity">
    <text evidence="3">Belongs to the peptidase C56 family. HSP31-like subfamily.</text>
</comment>
<keyword evidence="1" id="KW-0346">Stress response</keyword>
<comment type="caution">
    <text evidence="5">The sequence shown here is derived from an EMBL/GenBank/DDBJ whole genome shotgun (WGS) entry which is preliminary data.</text>
</comment>
<dbReference type="Gene3D" id="3.40.50.880">
    <property type="match status" value="1"/>
</dbReference>
<dbReference type="EMBL" id="JBJQND010000005">
    <property type="protein sequence ID" value="KAL3876723.1"/>
    <property type="molecule type" value="Genomic_DNA"/>
</dbReference>
<evidence type="ECO:0000313" key="6">
    <source>
        <dbReference type="Proteomes" id="UP001634394"/>
    </source>
</evidence>
<accession>A0ABD3WU09</accession>
<evidence type="ECO:0000256" key="1">
    <source>
        <dbReference type="ARBA" id="ARBA00023016"/>
    </source>
</evidence>
<dbReference type="InterPro" id="IPR002818">
    <property type="entry name" value="DJ-1/PfpI"/>
</dbReference>
<keyword evidence="6" id="KW-1185">Reference proteome</keyword>
<evidence type="ECO:0000259" key="4">
    <source>
        <dbReference type="Pfam" id="PF01965"/>
    </source>
</evidence>
<organism evidence="5 6">
    <name type="scientific">Sinanodonta woodiana</name>
    <name type="common">Chinese pond mussel</name>
    <name type="synonym">Anodonta woodiana</name>
    <dbReference type="NCBI Taxonomy" id="1069815"/>
    <lineage>
        <taxon>Eukaryota</taxon>
        <taxon>Metazoa</taxon>
        <taxon>Spiralia</taxon>
        <taxon>Lophotrochozoa</taxon>
        <taxon>Mollusca</taxon>
        <taxon>Bivalvia</taxon>
        <taxon>Autobranchia</taxon>
        <taxon>Heteroconchia</taxon>
        <taxon>Palaeoheterodonta</taxon>
        <taxon>Unionida</taxon>
        <taxon>Unionoidea</taxon>
        <taxon>Unionidae</taxon>
        <taxon>Unioninae</taxon>
        <taxon>Sinanodonta</taxon>
    </lineage>
</organism>
<evidence type="ECO:0000256" key="3">
    <source>
        <dbReference type="ARBA" id="ARBA00038493"/>
    </source>
</evidence>
<protein>
    <recommendedName>
        <fullName evidence="4">DJ-1/PfpI domain-containing protein</fullName>
    </recommendedName>
</protein>
<reference evidence="5 6" key="1">
    <citation type="submission" date="2024-11" db="EMBL/GenBank/DDBJ databases">
        <title>Chromosome-level genome assembly of the freshwater bivalve Anodonta woodiana.</title>
        <authorList>
            <person name="Chen X."/>
        </authorList>
    </citation>
    <scope>NUCLEOTIDE SEQUENCE [LARGE SCALE GENOMIC DNA]</scope>
    <source>
        <strain evidence="5">MN2024</strain>
        <tissue evidence="5">Gills</tissue>
    </source>
</reference>
<dbReference type="CDD" id="cd03141">
    <property type="entry name" value="GATase1_Hsp31_like"/>
    <property type="match status" value="1"/>
</dbReference>
<dbReference type="PANTHER" id="PTHR48094:SF11">
    <property type="entry name" value="GLUTATHIONE-INDEPENDENT GLYOXALASE HSP31-RELATED"/>
    <property type="match status" value="1"/>
</dbReference>
<dbReference type="GO" id="GO:0016829">
    <property type="term" value="F:lyase activity"/>
    <property type="evidence" value="ECO:0007669"/>
    <property type="project" value="UniProtKB-KW"/>
</dbReference>
<proteinExistence type="inferred from homology"/>
<dbReference type="InterPro" id="IPR029062">
    <property type="entry name" value="Class_I_gatase-like"/>
</dbReference>
<evidence type="ECO:0000256" key="2">
    <source>
        <dbReference type="ARBA" id="ARBA00023239"/>
    </source>
</evidence>
<dbReference type="SUPFAM" id="SSF52317">
    <property type="entry name" value="Class I glutamine amidotransferase-like"/>
    <property type="match status" value="1"/>
</dbReference>